<sequence>MDNSKGSVTRAHNKYIILYTIITCHYPDRYRAM</sequence>
<name>A0A0E9QC51_ANGAN</name>
<dbReference type="EMBL" id="GBXM01094470">
    <property type="protein sequence ID" value="JAH14107.1"/>
    <property type="molecule type" value="Transcribed_RNA"/>
</dbReference>
<dbReference type="AlphaFoldDB" id="A0A0E9QC51"/>
<reference evidence="1" key="2">
    <citation type="journal article" date="2015" name="Fish Shellfish Immunol.">
        <title>Early steps in the European eel (Anguilla anguilla)-Vibrio vulnificus interaction in the gills: Role of the RtxA13 toxin.</title>
        <authorList>
            <person name="Callol A."/>
            <person name="Pajuelo D."/>
            <person name="Ebbesson L."/>
            <person name="Teles M."/>
            <person name="MacKenzie S."/>
            <person name="Amaro C."/>
        </authorList>
    </citation>
    <scope>NUCLEOTIDE SEQUENCE</scope>
</reference>
<organism evidence="1">
    <name type="scientific">Anguilla anguilla</name>
    <name type="common">European freshwater eel</name>
    <name type="synonym">Muraena anguilla</name>
    <dbReference type="NCBI Taxonomy" id="7936"/>
    <lineage>
        <taxon>Eukaryota</taxon>
        <taxon>Metazoa</taxon>
        <taxon>Chordata</taxon>
        <taxon>Craniata</taxon>
        <taxon>Vertebrata</taxon>
        <taxon>Euteleostomi</taxon>
        <taxon>Actinopterygii</taxon>
        <taxon>Neopterygii</taxon>
        <taxon>Teleostei</taxon>
        <taxon>Anguilliformes</taxon>
        <taxon>Anguillidae</taxon>
        <taxon>Anguilla</taxon>
    </lineage>
</organism>
<evidence type="ECO:0000313" key="1">
    <source>
        <dbReference type="EMBL" id="JAH14107.1"/>
    </source>
</evidence>
<reference evidence="1" key="1">
    <citation type="submission" date="2014-11" db="EMBL/GenBank/DDBJ databases">
        <authorList>
            <person name="Amaro Gonzalez C."/>
        </authorList>
    </citation>
    <scope>NUCLEOTIDE SEQUENCE</scope>
</reference>
<accession>A0A0E9QC51</accession>
<protein>
    <submittedName>
        <fullName evidence="1">Uncharacterized protein</fullName>
    </submittedName>
</protein>
<proteinExistence type="predicted"/>